<keyword evidence="6" id="KW-1185">Reference proteome</keyword>
<dbReference type="EMBL" id="CP058559">
    <property type="protein sequence ID" value="QNO15911.1"/>
    <property type="molecule type" value="Genomic_DNA"/>
</dbReference>
<gene>
    <name evidence="3" type="ORF">HYG86_11515</name>
    <name evidence="4" type="ORF">HYG86_12615</name>
    <name evidence="5" type="ORF">HYG86_14610</name>
</gene>
<feature type="domain" description="Integrase catalytic" evidence="2">
    <location>
        <begin position="145"/>
        <end position="321"/>
    </location>
</feature>
<dbReference type="GO" id="GO:0015074">
    <property type="term" value="P:DNA integration"/>
    <property type="evidence" value="ECO:0007669"/>
    <property type="project" value="InterPro"/>
</dbReference>
<dbReference type="PANTHER" id="PTHR35004">
    <property type="entry name" value="TRANSPOSASE RV3428C-RELATED"/>
    <property type="match status" value="1"/>
</dbReference>
<evidence type="ECO:0000259" key="2">
    <source>
        <dbReference type="PROSITE" id="PS50994"/>
    </source>
</evidence>
<comment type="similarity">
    <text evidence="1">Belongs to the transposase IS21/IS408/IS1162 family.</text>
</comment>
<dbReference type="GO" id="GO:0003676">
    <property type="term" value="F:nucleic acid binding"/>
    <property type="evidence" value="ECO:0007669"/>
    <property type="project" value="InterPro"/>
</dbReference>
<protein>
    <submittedName>
        <fullName evidence="4">IS21 family transposase</fullName>
    </submittedName>
</protein>
<evidence type="ECO:0000256" key="1">
    <source>
        <dbReference type="ARBA" id="ARBA00009277"/>
    </source>
</evidence>
<dbReference type="KEGG" id="acae:HYG86_14610"/>
<dbReference type="RefSeq" id="WP_213165711.1">
    <property type="nucleotide sequence ID" value="NZ_CP058559.1"/>
</dbReference>
<dbReference type="Proteomes" id="UP000516160">
    <property type="component" value="Chromosome"/>
</dbReference>
<organism evidence="4 6">
    <name type="scientific">Alkalicella caledoniensis</name>
    <dbReference type="NCBI Taxonomy" id="2731377"/>
    <lineage>
        <taxon>Bacteria</taxon>
        <taxon>Bacillati</taxon>
        <taxon>Bacillota</taxon>
        <taxon>Clostridia</taxon>
        <taxon>Eubacteriales</taxon>
        <taxon>Proteinivoracaceae</taxon>
        <taxon>Alkalicella</taxon>
    </lineage>
</organism>
<dbReference type="KEGG" id="acae:HYG86_11515"/>
<dbReference type="NCBIfam" id="NF033546">
    <property type="entry name" value="transpos_IS21"/>
    <property type="match status" value="1"/>
</dbReference>
<dbReference type="EMBL" id="CP058559">
    <property type="protein sequence ID" value="QNO15348.1"/>
    <property type="molecule type" value="Genomic_DNA"/>
</dbReference>
<evidence type="ECO:0000313" key="6">
    <source>
        <dbReference type="Proteomes" id="UP000516160"/>
    </source>
</evidence>
<accession>A0A7G9WA40</accession>
<name>A0A7G9WA40_ALKCA</name>
<dbReference type="PROSITE" id="PS50994">
    <property type="entry name" value="INTEGRASE"/>
    <property type="match status" value="1"/>
</dbReference>
<dbReference type="Gene3D" id="3.30.420.10">
    <property type="entry name" value="Ribonuclease H-like superfamily/Ribonuclease H"/>
    <property type="match status" value="1"/>
</dbReference>
<dbReference type="InterPro" id="IPR036397">
    <property type="entry name" value="RNaseH_sf"/>
</dbReference>
<dbReference type="InterPro" id="IPR054353">
    <property type="entry name" value="IstA-like_C"/>
</dbReference>
<evidence type="ECO:0000313" key="3">
    <source>
        <dbReference type="EMBL" id="QNO15348.1"/>
    </source>
</evidence>
<dbReference type="Pfam" id="PF22483">
    <property type="entry name" value="Mu-transpos_C_2"/>
    <property type="match status" value="1"/>
</dbReference>
<dbReference type="SUPFAM" id="SSF53098">
    <property type="entry name" value="Ribonuclease H-like"/>
    <property type="match status" value="1"/>
</dbReference>
<dbReference type="InterPro" id="IPR012337">
    <property type="entry name" value="RNaseH-like_sf"/>
</dbReference>
<dbReference type="InterPro" id="IPR001584">
    <property type="entry name" value="Integrase_cat-core"/>
</dbReference>
<sequence>MITLMNKQEIILSNLRDGVSQWEIHRRTGIDRKTIRKYIREYEAKKAELVGNEIEDTTLIEDLVSPPKYKARKPVKRKLTDEIIGEINNYLKENEEKQNTGRRKQQKKKIDIFECLSEKGYDISYSTVCSYIRKVEKESKEAYIRQEYSYGDSTEFDWGYVKLIIGGKPKTFQMGAFANAMGNHRYAHLYHNQKMESFLDVHVRFFKKMNGVHRTVVYDNMKVAVKSFAAKNEKEPTDDLLKLSLYYGFRYRFCNIAKGNEKGRVERSVEYIRRKAFSKRDTFDSLEEANEYLEKELDKLNSKPTKANGGKSPREVLEEEQKHLLSLMPDYDTARTAEYRVSKYSTISIDENKYSVPDHLVGKFVFVKIYPHQIQIYYDQQKIAEHKRSYGNFTWTLNIEHYVNTIKKKPGSLHSSAAIRQMDTKLQKIYHNYYTENPREFIELLEIIGEKGLYPTLKIIERLERISITSVSTEKIKLLINREEEPQTKIIERTTDIIANSKFILNHYGKLLGNNQAAFQKEATII</sequence>
<proteinExistence type="inferred from homology"/>
<dbReference type="EMBL" id="CP058559">
    <property type="protein sequence ID" value="QNO15552.1"/>
    <property type="molecule type" value="Genomic_DNA"/>
</dbReference>
<evidence type="ECO:0000313" key="4">
    <source>
        <dbReference type="EMBL" id="QNO15552.1"/>
    </source>
</evidence>
<dbReference type="PANTHER" id="PTHR35004:SF7">
    <property type="entry name" value="INTEGRASE PROTEIN"/>
    <property type="match status" value="1"/>
</dbReference>
<dbReference type="AlphaFoldDB" id="A0A7G9WA40"/>
<dbReference type="KEGG" id="acae:HYG86_12615"/>
<reference evidence="4 6" key="1">
    <citation type="submission" date="2020-07" db="EMBL/GenBank/DDBJ databases">
        <title>Alkalicella. sp. LB2 genome.</title>
        <authorList>
            <person name="Postec A."/>
            <person name="Quemeneur M."/>
        </authorList>
    </citation>
    <scope>NUCLEOTIDE SEQUENCE [LARGE SCALE GENOMIC DNA]</scope>
    <source>
        <strain evidence="4 6">LB2</strain>
    </source>
</reference>
<evidence type="ECO:0000313" key="5">
    <source>
        <dbReference type="EMBL" id="QNO15911.1"/>
    </source>
</evidence>